<feature type="domain" description="Disease resistance protein winged helix" evidence="15">
    <location>
        <begin position="177"/>
        <end position="237"/>
    </location>
</feature>
<comment type="similarity">
    <text evidence="4">Belongs to the disease resistance NB-LRR family.</text>
</comment>
<dbReference type="PANTHER" id="PTHR23155">
    <property type="entry name" value="DISEASE RESISTANCE PROTEIN RP"/>
    <property type="match status" value="1"/>
</dbReference>
<accession>A0A2G2V452</accession>
<comment type="function">
    <text evidence="1">Confers resistance to late blight (Phytophthora infestans) races carrying the avirulence gene Avr1. Resistance proteins guard the plant against pathogens that contain an appropriate avirulence protein via an indirect interaction with this avirulence protein. That triggers a defense system including the hypersensitive response, which restricts the pathogen growth.</text>
</comment>
<dbReference type="AlphaFoldDB" id="A0A2G2V452"/>
<dbReference type="GO" id="GO:0009626">
    <property type="term" value="P:plant-type hypersensitive response"/>
    <property type="evidence" value="ECO:0007669"/>
    <property type="project" value="UniProtKB-KW"/>
</dbReference>
<evidence type="ECO:0000256" key="9">
    <source>
        <dbReference type="ARBA" id="ARBA00022741"/>
    </source>
</evidence>
<keyword evidence="17" id="KW-1185">Reference proteome</keyword>
<dbReference type="Gene3D" id="1.10.8.430">
    <property type="entry name" value="Helical domain of apoptotic protease-activating factors"/>
    <property type="match status" value="1"/>
</dbReference>
<evidence type="ECO:0000313" key="17">
    <source>
        <dbReference type="Proteomes" id="UP000224567"/>
    </source>
</evidence>
<dbReference type="Gene3D" id="3.40.50.300">
    <property type="entry name" value="P-loop containing nucleotide triphosphate hydrolases"/>
    <property type="match status" value="1"/>
</dbReference>
<dbReference type="InterPro" id="IPR032675">
    <property type="entry name" value="LRR_dom_sf"/>
</dbReference>
<dbReference type="PANTHER" id="PTHR23155:SF1152">
    <property type="entry name" value="AAA+ ATPASE DOMAIN-CONTAINING PROTEIN"/>
    <property type="match status" value="1"/>
</dbReference>
<proteinExistence type="inferred from homology"/>
<evidence type="ECO:0000256" key="1">
    <source>
        <dbReference type="ARBA" id="ARBA00002074"/>
    </source>
</evidence>
<gene>
    <name evidence="16" type="ORF">CQW23_32665</name>
</gene>
<evidence type="ECO:0000256" key="11">
    <source>
        <dbReference type="ARBA" id="ARBA00022840"/>
    </source>
</evidence>
<evidence type="ECO:0000259" key="15">
    <source>
        <dbReference type="Pfam" id="PF23559"/>
    </source>
</evidence>
<dbReference type="SUPFAM" id="SSF52047">
    <property type="entry name" value="RNI-like"/>
    <property type="match status" value="1"/>
</dbReference>
<keyword evidence="8" id="KW-0677">Repeat</keyword>
<evidence type="ECO:0000256" key="12">
    <source>
        <dbReference type="ARBA" id="ARBA00023054"/>
    </source>
</evidence>
<dbReference type="InterPro" id="IPR036388">
    <property type="entry name" value="WH-like_DNA-bd_sf"/>
</dbReference>
<evidence type="ECO:0000256" key="4">
    <source>
        <dbReference type="ARBA" id="ARBA00008894"/>
    </source>
</evidence>
<evidence type="ECO:0000256" key="2">
    <source>
        <dbReference type="ARBA" id="ARBA00004170"/>
    </source>
</evidence>
<dbReference type="PRINTS" id="PR00364">
    <property type="entry name" value="DISEASERSIST"/>
</dbReference>
<feature type="domain" description="NB-ARC" evidence="14">
    <location>
        <begin position="14"/>
        <end position="93"/>
    </location>
</feature>
<evidence type="ECO:0000256" key="6">
    <source>
        <dbReference type="ARBA" id="ARBA00022614"/>
    </source>
</evidence>
<evidence type="ECO:0000256" key="13">
    <source>
        <dbReference type="ARBA" id="ARBA00023136"/>
    </source>
</evidence>
<dbReference type="InterPro" id="IPR042197">
    <property type="entry name" value="Apaf_helical"/>
</dbReference>
<comment type="subcellular location">
    <subcellularLocation>
        <location evidence="3">Cytoplasm</location>
    </subcellularLocation>
    <subcellularLocation>
        <location evidence="2">Membrane</location>
        <topology evidence="2">Peripheral membrane protein</topology>
    </subcellularLocation>
</comment>
<keyword evidence="10" id="KW-0611">Plant defense</keyword>
<protein>
    <submittedName>
        <fullName evidence="16">Uncharacterized protein</fullName>
    </submittedName>
</protein>
<dbReference type="Pfam" id="PF00931">
    <property type="entry name" value="NB-ARC"/>
    <property type="match status" value="1"/>
</dbReference>
<dbReference type="Pfam" id="PF23559">
    <property type="entry name" value="WHD_DRP"/>
    <property type="match status" value="1"/>
</dbReference>
<dbReference type="InterPro" id="IPR044974">
    <property type="entry name" value="Disease_R_plants"/>
</dbReference>
<dbReference type="GO" id="GO:0043531">
    <property type="term" value="F:ADP binding"/>
    <property type="evidence" value="ECO:0007669"/>
    <property type="project" value="InterPro"/>
</dbReference>
<dbReference type="OrthoDB" id="1749650at2759"/>
<dbReference type="InterPro" id="IPR058922">
    <property type="entry name" value="WHD_DRP"/>
</dbReference>
<dbReference type="SUPFAM" id="SSF52540">
    <property type="entry name" value="P-loop containing nucleoside triphosphate hydrolases"/>
    <property type="match status" value="1"/>
</dbReference>
<organism evidence="16 17">
    <name type="scientific">Capsicum baccatum</name>
    <name type="common">Peruvian pepper</name>
    <dbReference type="NCBI Taxonomy" id="33114"/>
    <lineage>
        <taxon>Eukaryota</taxon>
        <taxon>Viridiplantae</taxon>
        <taxon>Streptophyta</taxon>
        <taxon>Embryophyta</taxon>
        <taxon>Tracheophyta</taxon>
        <taxon>Spermatophyta</taxon>
        <taxon>Magnoliopsida</taxon>
        <taxon>eudicotyledons</taxon>
        <taxon>Gunneridae</taxon>
        <taxon>Pentapetalae</taxon>
        <taxon>asterids</taxon>
        <taxon>lamiids</taxon>
        <taxon>Solanales</taxon>
        <taxon>Solanaceae</taxon>
        <taxon>Solanoideae</taxon>
        <taxon>Capsiceae</taxon>
        <taxon>Capsicum</taxon>
    </lineage>
</organism>
<keyword evidence="5" id="KW-0963">Cytoplasm</keyword>
<dbReference type="Gene3D" id="1.10.10.10">
    <property type="entry name" value="Winged helix-like DNA-binding domain superfamily/Winged helix DNA-binding domain"/>
    <property type="match status" value="1"/>
</dbReference>
<evidence type="ECO:0000259" key="14">
    <source>
        <dbReference type="Pfam" id="PF00931"/>
    </source>
</evidence>
<comment type="caution">
    <text evidence="16">The sequence shown here is derived from an EMBL/GenBank/DDBJ whole genome shotgun (WGS) entry which is preliminary data.</text>
</comment>
<dbReference type="InterPro" id="IPR002182">
    <property type="entry name" value="NB-ARC"/>
</dbReference>
<keyword evidence="6" id="KW-0433">Leucine-rich repeat</keyword>
<keyword evidence="11" id="KW-0067">ATP-binding</keyword>
<dbReference type="EMBL" id="MLFT02000323">
    <property type="protein sequence ID" value="PHT27727.1"/>
    <property type="molecule type" value="Genomic_DNA"/>
</dbReference>
<evidence type="ECO:0000256" key="5">
    <source>
        <dbReference type="ARBA" id="ARBA00022490"/>
    </source>
</evidence>
<sequence length="471" mass="54210">MDDTDKMKGEAELKSLKRKRYLIVLDDIGSCEVWDSVRRCFPTEDNAGSRILLTTRNDEVACYAGIENISLWMSFMDQDESWNLFKNAAFSSEALPYEFETVGKQIADECHGLPLTIVVVAGLLKSKRAIKDWESVAKDVKSFFTNDHDERCSRVLGLSYNHLTSDLKTCLLHYGFFREDSEIPAKKLMRSWMAEGFLKLENDLEGEAEKCLQDLVDRCLVLVCKRSLDGTKIRSCKPFKCVTDDEIDYRRYGLYRALITPVHRQLRDHDNNDLLKRTHSIFPFGLNDLFFMLKSELIHFKLLKVLDLSHVRIDSFPLQILSLIWLRFYLPDCPSGTVDKGRHLDFSNIQTISYLSQCCCTKEVIMGIQNVKELGISGGDEIDSNGPLNNQPEVGKNFDKLAYLDIMAEFPKLEVLKLMDRACLGDEWHPIVRGFTRLKLLLIEDNFLKHWKATDDNFPALSACQFERDTH</sequence>
<name>A0A2G2V452_CAPBA</name>
<evidence type="ECO:0000256" key="3">
    <source>
        <dbReference type="ARBA" id="ARBA00004496"/>
    </source>
</evidence>
<keyword evidence="12" id="KW-0175">Coiled coil</keyword>
<dbReference type="GO" id="GO:0016020">
    <property type="term" value="C:membrane"/>
    <property type="evidence" value="ECO:0007669"/>
    <property type="project" value="UniProtKB-SubCell"/>
</dbReference>
<dbReference type="GO" id="GO:0005737">
    <property type="term" value="C:cytoplasm"/>
    <property type="evidence" value="ECO:0007669"/>
    <property type="project" value="UniProtKB-SubCell"/>
</dbReference>
<dbReference type="Proteomes" id="UP000224567">
    <property type="component" value="Unassembled WGS sequence"/>
</dbReference>
<evidence type="ECO:0000313" key="16">
    <source>
        <dbReference type="EMBL" id="PHT27727.1"/>
    </source>
</evidence>
<dbReference type="Gene3D" id="3.80.10.10">
    <property type="entry name" value="Ribonuclease Inhibitor"/>
    <property type="match status" value="1"/>
</dbReference>
<dbReference type="InterPro" id="IPR027417">
    <property type="entry name" value="P-loop_NTPase"/>
</dbReference>
<evidence type="ECO:0000256" key="7">
    <source>
        <dbReference type="ARBA" id="ARBA00022667"/>
    </source>
</evidence>
<reference evidence="16 17" key="1">
    <citation type="journal article" date="2017" name="Genome Biol.">
        <title>New reference genome sequences of hot pepper reveal the massive evolution of plant disease-resistance genes by retroduplication.</title>
        <authorList>
            <person name="Kim S."/>
            <person name="Park J."/>
            <person name="Yeom S.I."/>
            <person name="Kim Y.M."/>
            <person name="Seo E."/>
            <person name="Kim K.T."/>
            <person name="Kim M.S."/>
            <person name="Lee J.M."/>
            <person name="Cheong K."/>
            <person name="Shin H.S."/>
            <person name="Kim S.B."/>
            <person name="Han K."/>
            <person name="Lee J."/>
            <person name="Park M."/>
            <person name="Lee H.A."/>
            <person name="Lee H.Y."/>
            <person name="Lee Y."/>
            <person name="Oh S."/>
            <person name="Lee J.H."/>
            <person name="Choi E."/>
            <person name="Choi E."/>
            <person name="Lee S.E."/>
            <person name="Jeon J."/>
            <person name="Kim H."/>
            <person name="Choi G."/>
            <person name="Song H."/>
            <person name="Lee J."/>
            <person name="Lee S.C."/>
            <person name="Kwon J.K."/>
            <person name="Lee H.Y."/>
            <person name="Koo N."/>
            <person name="Hong Y."/>
            <person name="Kim R.W."/>
            <person name="Kang W.H."/>
            <person name="Huh J.H."/>
            <person name="Kang B.C."/>
            <person name="Yang T.J."/>
            <person name="Lee Y.H."/>
            <person name="Bennetzen J.L."/>
            <person name="Choi D."/>
        </authorList>
    </citation>
    <scope>NUCLEOTIDE SEQUENCE [LARGE SCALE GENOMIC DNA]</scope>
    <source>
        <strain evidence="17">cv. PBC81</strain>
    </source>
</reference>
<evidence type="ECO:0000256" key="8">
    <source>
        <dbReference type="ARBA" id="ARBA00022737"/>
    </source>
</evidence>
<keyword evidence="13" id="KW-0472">Membrane</keyword>
<evidence type="ECO:0000256" key="10">
    <source>
        <dbReference type="ARBA" id="ARBA00022821"/>
    </source>
</evidence>
<dbReference type="GO" id="GO:0005524">
    <property type="term" value="F:ATP binding"/>
    <property type="evidence" value="ECO:0007669"/>
    <property type="project" value="UniProtKB-KW"/>
</dbReference>
<keyword evidence="9" id="KW-0547">Nucleotide-binding</keyword>
<keyword evidence="7" id="KW-0381">Hypersensitive response</keyword>
<reference evidence="17" key="2">
    <citation type="journal article" date="2017" name="J. Anim. Genet.">
        <title>Multiple reference genome sequences of hot pepper reveal the massive evolution of plant disease resistance genes by retroduplication.</title>
        <authorList>
            <person name="Kim S."/>
            <person name="Park J."/>
            <person name="Yeom S.-I."/>
            <person name="Kim Y.-M."/>
            <person name="Seo E."/>
            <person name="Kim K.-T."/>
            <person name="Kim M.-S."/>
            <person name="Lee J.M."/>
            <person name="Cheong K."/>
            <person name="Shin H.-S."/>
            <person name="Kim S.-B."/>
            <person name="Han K."/>
            <person name="Lee J."/>
            <person name="Park M."/>
            <person name="Lee H.-A."/>
            <person name="Lee H.-Y."/>
            <person name="Lee Y."/>
            <person name="Oh S."/>
            <person name="Lee J.H."/>
            <person name="Choi E."/>
            <person name="Choi E."/>
            <person name="Lee S.E."/>
            <person name="Jeon J."/>
            <person name="Kim H."/>
            <person name="Choi G."/>
            <person name="Song H."/>
            <person name="Lee J."/>
            <person name="Lee S.-C."/>
            <person name="Kwon J.-K."/>
            <person name="Lee H.-Y."/>
            <person name="Koo N."/>
            <person name="Hong Y."/>
            <person name="Kim R.W."/>
            <person name="Kang W.-H."/>
            <person name="Huh J.H."/>
            <person name="Kang B.-C."/>
            <person name="Yang T.-J."/>
            <person name="Lee Y.-H."/>
            <person name="Bennetzen J.L."/>
            <person name="Choi D."/>
        </authorList>
    </citation>
    <scope>NUCLEOTIDE SEQUENCE [LARGE SCALE GENOMIC DNA]</scope>
    <source>
        <strain evidence="17">cv. PBC81</strain>
    </source>
</reference>